<keyword evidence="2" id="KW-1185">Reference proteome</keyword>
<gene>
    <name evidence="1" type="ORF">RSO01_66720</name>
</gene>
<sequence>MRATEATPRGLGVGVTAFDRLIAEGRMPKPKPVGERVIWDRLKLDDTFSDLEKVW</sequence>
<dbReference type="Proteomes" id="UP000321058">
    <property type="component" value="Unassembled WGS sequence"/>
</dbReference>
<proteinExistence type="predicted"/>
<name>A0A512NKP9_9HYPH</name>
<evidence type="ECO:0000313" key="1">
    <source>
        <dbReference type="EMBL" id="GEP59506.1"/>
    </source>
</evidence>
<dbReference type="EMBL" id="BKAJ01000132">
    <property type="protein sequence ID" value="GEP59506.1"/>
    <property type="molecule type" value="Genomic_DNA"/>
</dbReference>
<organism evidence="1 2">
    <name type="scientific">Reyranella soli</name>
    <dbReference type="NCBI Taxonomy" id="1230389"/>
    <lineage>
        <taxon>Bacteria</taxon>
        <taxon>Pseudomonadati</taxon>
        <taxon>Pseudomonadota</taxon>
        <taxon>Alphaproteobacteria</taxon>
        <taxon>Hyphomicrobiales</taxon>
        <taxon>Reyranellaceae</taxon>
        <taxon>Reyranella</taxon>
    </lineage>
</organism>
<evidence type="ECO:0000313" key="2">
    <source>
        <dbReference type="Proteomes" id="UP000321058"/>
    </source>
</evidence>
<comment type="caution">
    <text evidence="1">The sequence shown here is derived from an EMBL/GenBank/DDBJ whole genome shotgun (WGS) entry which is preliminary data.</text>
</comment>
<accession>A0A512NKP9</accession>
<dbReference type="AlphaFoldDB" id="A0A512NKP9"/>
<reference evidence="1 2" key="1">
    <citation type="submission" date="2019-07" db="EMBL/GenBank/DDBJ databases">
        <title>Whole genome shotgun sequence of Reyranella soli NBRC 108950.</title>
        <authorList>
            <person name="Hosoyama A."/>
            <person name="Uohara A."/>
            <person name="Ohji S."/>
            <person name="Ichikawa N."/>
        </authorList>
    </citation>
    <scope>NUCLEOTIDE SEQUENCE [LARGE SCALE GENOMIC DNA]</scope>
    <source>
        <strain evidence="1 2">NBRC 108950</strain>
    </source>
</reference>
<protein>
    <submittedName>
        <fullName evidence="1">Uncharacterized protein</fullName>
    </submittedName>
</protein>
<dbReference type="RefSeq" id="WP_170303538.1">
    <property type="nucleotide sequence ID" value="NZ_BKAJ01000132.1"/>
</dbReference>